<feature type="active site" description="Proton acceptor; for dehydratase activity" evidence="8">
    <location>
        <position position="571"/>
    </location>
</feature>
<dbReference type="InterPro" id="IPR057326">
    <property type="entry name" value="KR_dom"/>
</dbReference>
<dbReference type="SMART" id="SM00826">
    <property type="entry name" value="PKS_DH"/>
    <property type="match status" value="1"/>
</dbReference>
<name>A0AAV9XTE3_9PEZI</name>
<dbReference type="SMART" id="SM00827">
    <property type="entry name" value="PKS_AT"/>
    <property type="match status" value="1"/>
</dbReference>
<dbReference type="CDD" id="cd05195">
    <property type="entry name" value="enoyl_red"/>
    <property type="match status" value="1"/>
</dbReference>
<dbReference type="InterPro" id="IPR049900">
    <property type="entry name" value="PKS_mFAS_DH"/>
</dbReference>
<dbReference type="InterPro" id="IPR020807">
    <property type="entry name" value="PKS_DH"/>
</dbReference>
<keyword evidence="7" id="KW-0012">Acyltransferase</keyword>
<dbReference type="FunFam" id="3.40.50.720:FF:000209">
    <property type="entry name" value="Polyketide synthase Pks12"/>
    <property type="match status" value="1"/>
</dbReference>
<evidence type="ECO:0000313" key="12">
    <source>
        <dbReference type="Proteomes" id="UP001365542"/>
    </source>
</evidence>
<dbReference type="InterPro" id="IPR036736">
    <property type="entry name" value="ACP-like_sf"/>
</dbReference>
<dbReference type="PANTHER" id="PTHR43775:SF50">
    <property type="entry name" value="HIGHLY REDUCING POLYKETIDE SYNTHASE SRDA"/>
    <property type="match status" value="1"/>
</dbReference>
<feature type="domain" description="Carrier" evidence="9">
    <location>
        <begin position="1906"/>
        <end position="1985"/>
    </location>
</feature>
<dbReference type="Pfam" id="PF00107">
    <property type="entry name" value="ADH_zinc_N"/>
    <property type="match status" value="1"/>
</dbReference>
<dbReference type="PROSITE" id="PS50075">
    <property type="entry name" value="CARRIER"/>
    <property type="match status" value="1"/>
</dbReference>
<dbReference type="SUPFAM" id="SSF52151">
    <property type="entry name" value="FabD/lysophospholipase-like"/>
    <property type="match status" value="1"/>
</dbReference>
<evidence type="ECO:0000256" key="5">
    <source>
        <dbReference type="ARBA" id="ARBA00023002"/>
    </source>
</evidence>
<dbReference type="InterPro" id="IPR049551">
    <property type="entry name" value="PKS_DH_C"/>
</dbReference>
<dbReference type="PROSITE" id="PS52019">
    <property type="entry name" value="PKS_MFAS_DH"/>
    <property type="match status" value="1"/>
</dbReference>
<dbReference type="InterPro" id="IPR016036">
    <property type="entry name" value="Malonyl_transacylase_ACP-bd"/>
</dbReference>
<sequence>MPSFLRAGVSSFGYGGANGHAILESADTHLPREYATKSRGNNHRSKYLLPFSGSSTEALNARVNDITSRYNLEAASIEDLAYTLGCRRSHLERRGYLLVSKEQFSAELTLQNLRTVPKSGFKSPSETAYTFVFTGQGAQWPQMCKELFQEFAVFSDAIDEMDAVLQRIPHPAKWKLKDALLEPKLTSKIMDPSYSQACCIGVQVALTLLLRSWGIIPSAVVGHSSGEVAAAFAAGHLSLAQAIINAYYRGFVTTKESIESFSELDFGNIEGGMIAAGLSEKEANAMINKMGLVGQIKVACVNSPSSVTISGDNLAIEDILNSLQEGGFFVRKLQTQGRAYHSHHMKPFGEAYFRYLELVNDNSFAKTSTKLDQGPVWVSSVTGKVFDEDLVGSLYWRRNLEEVVQFSKAVSKLCELRPQTTMIELGPHSALELPLKQIRSSLGINEEKIHYSAAIIRHKDAVESVLNMAGQLFLYGHPVSFAKINGLSNQTATVARTEKVCGYRVLHDLPAYHWTYSESPLWYEPRASSEYRLREYPRHELLGVSMPGGNGLERTWRNTIRLEDSTWLRDHKLGGSVVFPGAGYLAMAIEALVQTVGQQRYTNSLIYMEDVKVLSVLVVPERSSDIELFTTLRPKSISFSSKSKDWWDFSIVSFRDGASTIHATGSAKIKEKRKEKHKQAKFAVSEEILDLAAPRTWYNALRKGGLDLGPTFQPVTEFGLSRLRGLKYCSATIPAAETLKDKNQRYLVHPTVLDVVFQAAVIATSAGNTKDLTVKVPTHIGSATFSFDAEPEDAHSYDVENWKVHCRAPTTGFGYAQCDAEIVGPNEVVKARLENFRIASFEGRQLEAVGNHRHPMLRVAWKPDPSPRFMTNKALASYSETAAHQSSYFNSTLQNLSAYLSIISHKNPYLEILELGDGGENMMKIVLESLSAQSEFPLLSSYNYGKLKDLHNSQPIVSEVDLKTNLLMNPGLLKSGKKFDLIIVSAADSVTEETRNKSWKSLKELLNLEGAILQFSGLESHNESLRENGLEAIVSTNSWGPVALIHHIQEAASIRDLKGNTIFVLEYTQTPFGDHLVQELFLVTGLEPRRIIFSEISQDLIPAGSIVVSLLEIQTPESIFSRVSGPEFENIKILVEQAATLLWVTNGDLLTGRNPNHSFAFGLSRAVRLEQPSLKFIVYDVDDPTIETQKTVQNIVSTLTRTSSIADTEFVEKNGMVHISRFVPDNNLNGIFQLSQGAIAAKMPLKSFWKATTPKGSVSDFSAISAQLCIKTPGQFNSLFFKQISLPRLESHQVQVSVRSVGLNAKDIYALSGKVDTKRATCALEFCGIVEKLGAESSCVGLAVGDRVYVMAPSYLRTSEIVPHWACFRIGDDEQFGPTSAAPFVYATAIYALCDRARLQKGEKILIHSGAGGVGIAAIQLSQQIGAGEIFTTVSTAEKKDFLIKSLGIKPQNIFDSRDASFEAQIMDATNGEGVDVVLNSLTGDLLHSSWKCCGSFGRFVEIGKRDLTEGGQLNMGQFLKNATYTAFDLSELFESSNPIHHKIWSDLISRAFKFYRGLDSANLPLEIFDVENISDAFRKFSSKSRIGKISVSLERPDSLLNVTPSYYSMEFSSKKAYVMIGCLGGLGRSLSKYMFERGARKFVFLSRSGLEKPPARRIIQDLRTLGAECDIIKGDVCCINDVKKVIGQADILGPIGGIIHAAMGASQTIFKNMSKKSWGDGVDPKAKGAWNIHEAIKGKDTSLDFFLLTSSITGTLGAAAESNYTAANCFLDYFARYRRSLGLPATAIGLGMISEVGFLHDNPEIENLLLRRGVQQFTESEMLSIVDISLSASASASVESLYDVGSAAHVLTGLEASRLAQGSGSAIQDPRASILARSVHRKGGPTYAKREGLPDEMARAIECGANLKDALTKYVAKRFGELILVPEGKLNLTKPLNGYGMDSMIAAEFRSWFYQTFKVDVPFLDLLSKSITIESLSQNLLKQVQSQMEM</sequence>
<dbReference type="Pfam" id="PF16197">
    <property type="entry name" value="KAsynt_C_assoc"/>
    <property type="match status" value="1"/>
</dbReference>
<dbReference type="PANTHER" id="PTHR43775">
    <property type="entry name" value="FATTY ACID SYNTHASE"/>
    <property type="match status" value="1"/>
</dbReference>
<dbReference type="InterPro" id="IPR032821">
    <property type="entry name" value="PKS_assoc"/>
</dbReference>
<evidence type="ECO:0000256" key="6">
    <source>
        <dbReference type="ARBA" id="ARBA00023268"/>
    </source>
</evidence>
<dbReference type="GO" id="GO:0006633">
    <property type="term" value="P:fatty acid biosynthetic process"/>
    <property type="evidence" value="ECO:0007669"/>
    <property type="project" value="TreeGrafter"/>
</dbReference>
<dbReference type="Pfam" id="PF00550">
    <property type="entry name" value="PP-binding"/>
    <property type="match status" value="1"/>
</dbReference>
<feature type="region of interest" description="C-terminal hotdog fold" evidence="8">
    <location>
        <begin position="689"/>
        <end position="847"/>
    </location>
</feature>
<dbReference type="Gene3D" id="3.10.129.110">
    <property type="entry name" value="Polyketide synthase dehydratase"/>
    <property type="match status" value="1"/>
</dbReference>
<dbReference type="EMBL" id="JAVHJO010000001">
    <property type="protein sequence ID" value="KAK6544731.1"/>
    <property type="molecule type" value="Genomic_DNA"/>
</dbReference>
<keyword evidence="5" id="KW-0560">Oxidoreductase</keyword>
<evidence type="ECO:0000256" key="4">
    <source>
        <dbReference type="ARBA" id="ARBA00022857"/>
    </source>
</evidence>
<organism evidence="11 12">
    <name type="scientific">Orbilia ellipsospora</name>
    <dbReference type="NCBI Taxonomy" id="2528407"/>
    <lineage>
        <taxon>Eukaryota</taxon>
        <taxon>Fungi</taxon>
        <taxon>Dikarya</taxon>
        <taxon>Ascomycota</taxon>
        <taxon>Pezizomycotina</taxon>
        <taxon>Orbiliomycetes</taxon>
        <taxon>Orbiliales</taxon>
        <taxon>Orbiliaceae</taxon>
        <taxon>Orbilia</taxon>
    </lineage>
</organism>
<dbReference type="Pfam" id="PF08240">
    <property type="entry name" value="ADH_N"/>
    <property type="match status" value="1"/>
</dbReference>
<proteinExistence type="predicted"/>
<dbReference type="SMART" id="SM00822">
    <property type="entry name" value="PKS_KR"/>
    <property type="match status" value="1"/>
</dbReference>
<dbReference type="Pfam" id="PF14765">
    <property type="entry name" value="PS-DH"/>
    <property type="match status" value="1"/>
</dbReference>
<evidence type="ECO:0000259" key="10">
    <source>
        <dbReference type="PROSITE" id="PS52019"/>
    </source>
</evidence>
<dbReference type="Gene3D" id="3.40.50.720">
    <property type="entry name" value="NAD(P)-binding Rossmann-like Domain"/>
    <property type="match status" value="2"/>
</dbReference>
<evidence type="ECO:0000256" key="7">
    <source>
        <dbReference type="ARBA" id="ARBA00023315"/>
    </source>
</evidence>
<dbReference type="Gene3D" id="3.40.366.10">
    <property type="entry name" value="Malonyl-Coenzyme A Acyl Carrier Protein, domain 2"/>
    <property type="match status" value="1"/>
</dbReference>
<dbReference type="InterPro" id="IPR016039">
    <property type="entry name" value="Thiolase-like"/>
</dbReference>
<dbReference type="Pfam" id="PF00698">
    <property type="entry name" value="Acyl_transf_1"/>
    <property type="match status" value="1"/>
</dbReference>
<dbReference type="InterPro" id="IPR020843">
    <property type="entry name" value="ER"/>
</dbReference>
<dbReference type="InterPro" id="IPR049552">
    <property type="entry name" value="PKS_DH_N"/>
</dbReference>
<dbReference type="GO" id="GO:1901336">
    <property type="term" value="P:lactone biosynthetic process"/>
    <property type="evidence" value="ECO:0007669"/>
    <property type="project" value="UniProtKB-ARBA"/>
</dbReference>
<evidence type="ECO:0000313" key="11">
    <source>
        <dbReference type="EMBL" id="KAK6544731.1"/>
    </source>
</evidence>
<dbReference type="Proteomes" id="UP001365542">
    <property type="component" value="Unassembled WGS sequence"/>
</dbReference>
<keyword evidence="12" id="KW-1185">Reference proteome</keyword>
<dbReference type="SUPFAM" id="SSF50129">
    <property type="entry name" value="GroES-like"/>
    <property type="match status" value="1"/>
</dbReference>
<dbReference type="Pfam" id="PF23114">
    <property type="entry name" value="NAD-bd_HRPKS_sdrA"/>
    <property type="match status" value="1"/>
</dbReference>
<dbReference type="SUPFAM" id="SSF51735">
    <property type="entry name" value="NAD(P)-binding Rossmann-fold domains"/>
    <property type="match status" value="2"/>
</dbReference>
<reference evidence="11 12" key="1">
    <citation type="submission" date="2019-10" db="EMBL/GenBank/DDBJ databases">
        <authorList>
            <person name="Palmer J.M."/>
        </authorList>
    </citation>
    <scope>NUCLEOTIDE SEQUENCE [LARGE SCALE GENOMIC DNA]</scope>
    <source>
        <strain evidence="11 12">TWF694</strain>
    </source>
</reference>
<keyword evidence="4" id="KW-0521">NADP</keyword>
<gene>
    <name evidence="11" type="ORF">TWF694_001416</name>
</gene>
<dbReference type="InterPro" id="IPR014043">
    <property type="entry name" value="Acyl_transferase_dom"/>
</dbReference>
<dbReference type="SMART" id="SM00829">
    <property type="entry name" value="PKS_ER"/>
    <property type="match status" value="1"/>
</dbReference>
<evidence type="ECO:0000256" key="8">
    <source>
        <dbReference type="PROSITE-ProRule" id="PRU01363"/>
    </source>
</evidence>
<evidence type="ECO:0008006" key="13">
    <source>
        <dbReference type="Google" id="ProtNLM"/>
    </source>
</evidence>
<dbReference type="InterPro" id="IPR036291">
    <property type="entry name" value="NAD(P)-bd_dom_sf"/>
</dbReference>
<keyword evidence="3" id="KW-0808">Transferase</keyword>
<dbReference type="Pfam" id="PF08659">
    <property type="entry name" value="KR"/>
    <property type="match status" value="1"/>
</dbReference>
<protein>
    <recommendedName>
        <fullName evidence="13">Polyketide synthase</fullName>
    </recommendedName>
</protein>
<dbReference type="GO" id="GO:0044550">
    <property type="term" value="P:secondary metabolite biosynthetic process"/>
    <property type="evidence" value="ECO:0007669"/>
    <property type="project" value="TreeGrafter"/>
</dbReference>
<dbReference type="InterPro" id="IPR056501">
    <property type="entry name" value="NAD-bd_HRPKS_sdrA"/>
</dbReference>
<dbReference type="Gene3D" id="3.90.180.10">
    <property type="entry name" value="Medium-chain alcohol dehydrogenases, catalytic domain"/>
    <property type="match status" value="1"/>
</dbReference>
<dbReference type="InterPro" id="IPR013968">
    <property type="entry name" value="PKS_KR"/>
</dbReference>
<dbReference type="SUPFAM" id="SSF55048">
    <property type="entry name" value="Probable ACP-binding domain of malonyl-CoA ACP transacylase"/>
    <property type="match status" value="1"/>
</dbReference>
<comment type="caution">
    <text evidence="11">The sequence shown here is derived from an EMBL/GenBank/DDBJ whole genome shotgun (WGS) entry which is preliminary data.</text>
</comment>
<evidence type="ECO:0000256" key="2">
    <source>
        <dbReference type="ARBA" id="ARBA00022553"/>
    </source>
</evidence>
<evidence type="ECO:0000256" key="3">
    <source>
        <dbReference type="ARBA" id="ARBA00022679"/>
    </source>
</evidence>
<dbReference type="InterPro" id="IPR009081">
    <property type="entry name" value="PP-bd_ACP"/>
</dbReference>
<dbReference type="InterPro" id="IPR050091">
    <property type="entry name" value="PKS_NRPS_Biosynth_Enz"/>
</dbReference>
<keyword evidence="2" id="KW-0597">Phosphoprotein</keyword>
<feature type="region of interest" description="N-terminal hotdog fold" evidence="8">
    <location>
        <begin position="539"/>
        <end position="674"/>
    </location>
</feature>
<dbReference type="Gene3D" id="1.10.1240.100">
    <property type="match status" value="1"/>
</dbReference>
<dbReference type="GO" id="GO:0016491">
    <property type="term" value="F:oxidoreductase activity"/>
    <property type="evidence" value="ECO:0007669"/>
    <property type="project" value="UniProtKB-KW"/>
</dbReference>
<dbReference type="Pfam" id="PF21089">
    <property type="entry name" value="PKS_DH_N"/>
    <property type="match status" value="1"/>
</dbReference>
<dbReference type="GO" id="GO:0004312">
    <property type="term" value="F:fatty acid synthase activity"/>
    <property type="evidence" value="ECO:0007669"/>
    <property type="project" value="TreeGrafter"/>
</dbReference>
<evidence type="ECO:0000256" key="1">
    <source>
        <dbReference type="ARBA" id="ARBA00022450"/>
    </source>
</evidence>
<dbReference type="InterPro" id="IPR001227">
    <property type="entry name" value="Ac_transferase_dom_sf"/>
</dbReference>
<evidence type="ECO:0000259" key="9">
    <source>
        <dbReference type="PROSITE" id="PS50075"/>
    </source>
</evidence>
<feature type="active site" description="Proton donor; for dehydratase activity" evidence="8">
    <location>
        <position position="754"/>
    </location>
</feature>
<dbReference type="InterPro" id="IPR016035">
    <property type="entry name" value="Acyl_Trfase/lysoPLipase"/>
</dbReference>
<dbReference type="Gene3D" id="3.40.47.10">
    <property type="match status" value="1"/>
</dbReference>
<dbReference type="SUPFAM" id="SSF47336">
    <property type="entry name" value="ACP-like"/>
    <property type="match status" value="1"/>
</dbReference>
<dbReference type="InterPro" id="IPR042104">
    <property type="entry name" value="PKS_dehydratase_sf"/>
</dbReference>
<dbReference type="InterPro" id="IPR013149">
    <property type="entry name" value="ADH-like_C"/>
</dbReference>
<keyword evidence="6" id="KW-0511">Multifunctional enzyme</keyword>
<feature type="domain" description="PKS/mFAS DH" evidence="10">
    <location>
        <begin position="539"/>
        <end position="847"/>
    </location>
</feature>
<dbReference type="InterPro" id="IPR011032">
    <property type="entry name" value="GroES-like_sf"/>
</dbReference>
<dbReference type="InterPro" id="IPR013154">
    <property type="entry name" value="ADH-like_N"/>
</dbReference>
<keyword evidence="1" id="KW-0596">Phosphopantetheine</keyword>
<accession>A0AAV9XTE3</accession>